<dbReference type="Gene3D" id="3.30.565.10">
    <property type="entry name" value="Histidine kinase-like ATPase, C-terminal domain"/>
    <property type="match status" value="1"/>
</dbReference>
<feature type="transmembrane region" description="Helical" evidence="7">
    <location>
        <begin position="178"/>
        <end position="200"/>
    </location>
</feature>
<evidence type="ECO:0000256" key="6">
    <source>
        <dbReference type="SAM" id="Coils"/>
    </source>
</evidence>
<dbReference type="Pfam" id="PF00512">
    <property type="entry name" value="HisKA"/>
    <property type="match status" value="1"/>
</dbReference>
<feature type="domain" description="PAS" evidence="10">
    <location>
        <begin position="233"/>
        <end position="287"/>
    </location>
</feature>
<dbReference type="SMART" id="SM00086">
    <property type="entry name" value="PAC"/>
    <property type="match status" value="1"/>
</dbReference>
<feature type="coiled-coil region" evidence="6">
    <location>
        <begin position="206"/>
        <end position="240"/>
    </location>
</feature>
<evidence type="ECO:0000256" key="4">
    <source>
        <dbReference type="ARBA" id="ARBA00023012"/>
    </source>
</evidence>
<sequence length="744" mass="80384">MTHGYSDAERRGSDASFDDSPDARMVRYAQGRVRHFTSRQALTISGSVMIAAIVSPLAGLATAAVALLGESIDCLFLRGVARRLDAGVPIAREIRLSALTAALQAVTIAACVIVAYAGFAGQVPLFAVAFLAAAAVNGGLVLPYVPAAAMARLGVYGITAAGLLGWQASVLPVPDAEFFMNAVGILIMAYLVFAFVDYVMKGARRNRAIMAALRDQRRALQRANAELSEREREARQLSLVARHANDSVILMDPDGRIRWVNDAFERVTGYAREQATGQMVGDLLNHDGSDRSAIAAIQGAHTAGQPLRTEICNKTRDGQLVWIETNQVPVFDADGRLEMFIAIERDMTEARKAAADLDEAKQKAEIAARSKADFLADMSHEIRTPMNGIIGMADLLCETPLSSEQKTYAQAIRASGKSLLAVVNDVLDLSRLDARKLRLDPVAFDLGELLRETAVLFRSQTGPKGLTLGLDLPKDASLNIVGDDGRLRQILVNLVGNAVKFTPEGRVDLSVRPRRVGSRPGVSISVADTGIGIAADRLDAIFDRFGQAESATPLRFEGAGLGLTISRMLAQAMGGDISAVSTPGKGSTFTLRLPLNMPGRRQEDRPPDTDLADTIRRLDGRRILVAEDNAVNRMLIEKFLRDVPVHLDFAEDGREAVRIACETRPDLVLMDMSMPLLSGTEAAREIRRTPGRQPAIVALTANAFDSDRDECFDAGMDGFLTKPVRRKDLIVTMATHCAPRPVVL</sequence>
<evidence type="ECO:0000259" key="11">
    <source>
        <dbReference type="PROSITE" id="PS50113"/>
    </source>
</evidence>
<dbReference type="CDD" id="cd17546">
    <property type="entry name" value="REC_hyHK_CKI1_RcsC-like"/>
    <property type="match status" value="1"/>
</dbReference>
<evidence type="ECO:0000313" key="12">
    <source>
        <dbReference type="EMBL" id="TMV15663.1"/>
    </source>
</evidence>
<dbReference type="Gene3D" id="1.10.287.130">
    <property type="match status" value="1"/>
</dbReference>
<dbReference type="PROSITE" id="PS50112">
    <property type="entry name" value="PAS"/>
    <property type="match status" value="1"/>
</dbReference>
<dbReference type="InterPro" id="IPR001789">
    <property type="entry name" value="Sig_transdc_resp-reg_receiver"/>
</dbReference>
<feature type="coiled-coil region" evidence="6">
    <location>
        <begin position="343"/>
        <end position="370"/>
    </location>
</feature>
<dbReference type="InterPro" id="IPR005467">
    <property type="entry name" value="His_kinase_dom"/>
</dbReference>
<feature type="transmembrane region" description="Helical" evidence="7">
    <location>
        <begin position="153"/>
        <end position="172"/>
    </location>
</feature>
<feature type="transmembrane region" description="Helical" evidence="7">
    <location>
        <begin position="98"/>
        <end position="119"/>
    </location>
</feature>
<keyword evidence="4" id="KW-0902">Two-component regulatory system</keyword>
<evidence type="ECO:0000259" key="10">
    <source>
        <dbReference type="PROSITE" id="PS50112"/>
    </source>
</evidence>
<dbReference type="SMART" id="SM00388">
    <property type="entry name" value="HisKA"/>
    <property type="match status" value="1"/>
</dbReference>
<dbReference type="SMART" id="SM00387">
    <property type="entry name" value="HATPase_c"/>
    <property type="match status" value="1"/>
</dbReference>
<feature type="domain" description="PAC" evidence="11">
    <location>
        <begin position="305"/>
        <end position="359"/>
    </location>
</feature>
<evidence type="ECO:0000256" key="7">
    <source>
        <dbReference type="SAM" id="Phobius"/>
    </source>
</evidence>
<dbReference type="Gene3D" id="3.40.50.2300">
    <property type="match status" value="1"/>
</dbReference>
<feature type="domain" description="Histidine kinase" evidence="8">
    <location>
        <begin position="377"/>
        <end position="597"/>
    </location>
</feature>
<dbReference type="InterPro" id="IPR000700">
    <property type="entry name" value="PAS-assoc_C"/>
</dbReference>
<feature type="transmembrane region" description="Helical" evidence="7">
    <location>
        <begin position="125"/>
        <end position="146"/>
    </location>
</feature>
<name>A0ABY2XG74_9RHOB</name>
<dbReference type="EMBL" id="VCPC01000001">
    <property type="protein sequence ID" value="TMV15663.1"/>
    <property type="molecule type" value="Genomic_DNA"/>
</dbReference>
<evidence type="ECO:0000313" key="13">
    <source>
        <dbReference type="Proteomes" id="UP001191082"/>
    </source>
</evidence>
<dbReference type="Gene3D" id="3.30.450.20">
    <property type="entry name" value="PAS domain"/>
    <property type="match status" value="1"/>
</dbReference>
<dbReference type="Pfam" id="PF02518">
    <property type="entry name" value="HATPase_c"/>
    <property type="match status" value="1"/>
</dbReference>
<feature type="transmembrane region" description="Helical" evidence="7">
    <location>
        <begin position="48"/>
        <end position="77"/>
    </location>
</feature>
<keyword evidence="7" id="KW-0812">Transmembrane</keyword>
<dbReference type="SMART" id="SM00091">
    <property type="entry name" value="PAS"/>
    <property type="match status" value="1"/>
</dbReference>
<keyword evidence="3 5" id="KW-0597">Phosphoprotein</keyword>
<dbReference type="SUPFAM" id="SSF55874">
    <property type="entry name" value="ATPase domain of HSP90 chaperone/DNA topoisomerase II/histidine kinase"/>
    <property type="match status" value="1"/>
</dbReference>
<feature type="modified residue" description="4-aspartylphosphate" evidence="5">
    <location>
        <position position="671"/>
    </location>
</feature>
<dbReference type="NCBIfam" id="TIGR00229">
    <property type="entry name" value="sensory_box"/>
    <property type="match status" value="1"/>
</dbReference>
<dbReference type="SUPFAM" id="SSF55785">
    <property type="entry name" value="PYP-like sensor domain (PAS domain)"/>
    <property type="match status" value="1"/>
</dbReference>
<evidence type="ECO:0000256" key="3">
    <source>
        <dbReference type="ARBA" id="ARBA00022553"/>
    </source>
</evidence>
<comment type="catalytic activity">
    <reaction evidence="1">
        <text>ATP + protein L-histidine = ADP + protein N-phospho-L-histidine.</text>
        <dbReference type="EC" id="2.7.13.3"/>
    </reaction>
</comment>
<dbReference type="CDD" id="cd00130">
    <property type="entry name" value="PAS"/>
    <property type="match status" value="1"/>
</dbReference>
<evidence type="ECO:0000256" key="5">
    <source>
        <dbReference type="PROSITE-ProRule" id="PRU00169"/>
    </source>
</evidence>
<accession>A0ABY2XG74</accession>
<reference evidence="12 13" key="1">
    <citation type="submission" date="2019-05" db="EMBL/GenBank/DDBJ databases">
        <title>Marivita sp. nov. isolated from sea sediment.</title>
        <authorList>
            <person name="Kim W."/>
        </authorList>
    </citation>
    <scope>NUCLEOTIDE SEQUENCE [LARGE SCALE GENOMIC DNA]</scope>
    <source>
        <strain evidence="12 13">CAU 1492</strain>
    </source>
</reference>
<keyword evidence="13" id="KW-1185">Reference proteome</keyword>
<dbReference type="InterPro" id="IPR035965">
    <property type="entry name" value="PAS-like_dom_sf"/>
</dbReference>
<dbReference type="InterPro" id="IPR003661">
    <property type="entry name" value="HisK_dim/P_dom"/>
</dbReference>
<feature type="domain" description="Response regulatory" evidence="9">
    <location>
        <begin position="622"/>
        <end position="737"/>
    </location>
</feature>
<dbReference type="SMART" id="SM00448">
    <property type="entry name" value="REC"/>
    <property type="match status" value="1"/>
</dbReference>
<dbReference type="Proteomes" id="UP001191082">
    <property type="component" value="Unassembled WGS sequence"/>
</dbReference>
<dbReference type="SUPFAM" id="SSF52172">
    <property type="entry name" value="CheY-like"/>
    <property type="match status" value="1"/>
</dbReference>
<organism evidence="12 13">
    <name type="scientific">Arenibacterium halophilum</name>
    <dbReference type="NCBI Taxonomy" id="2583821"/>
    <lineage>
        <taxon>Bacteria</taxon>
        <taxon>Pseudomonadati</taxon>
        <taxon>Pseudomonadota</taxon>
        <taxon>Alphaproteobacteria</taxon>
        <taxon>Rhodobacterales</taxon>
        <taxon>Paracoccaceae</taxon>
        <taxon>Arenibacterium</taxon>
    </lineage>
</organism>
<dbReference type="PROSITE" id="PS50110">
    <property type="entry name" value="RESPONSE_REGULATORY"/>
    <property type="match status" value="1"/>
</dbReference>
<evidence type="ECO:0000259" key="8">
    <source>
        <dbReference type="PROSITE" id="PS50109"/>
    </source>
</evidence>
<evidence type="ECO:0000256" key="2">
    <source>
        <dbReference type="ARBA" id="ARBA00012438"/>
    </source>
</evidence>
<dbReference type="PROSITE" id="PS50113">
    <property type="entry name" value="PAC"/>
    <property type="match status" value="1"/>
</dbReference>
<dbReference type="InterPro" id="IPR013767">
    <property type="entry name" value="PAS_fold"/>
</dbReference>
<gene>
    <name evidence="12" type="ORF">FGK64_06855</name>
</gene>
<dbReference type="Pfam" id="PF00989">
    <property type="entry name" value="PAS"/>
    <property type="match status" value="1"/>
</dbReference>
<keyword evidence="7" id="KW-1133">Transmembrane helix</keyword>
<proteinExistence type="predicted"/>
<dbReference type="InterPro" id="IPR004358">
    <property type="entry name" value="Sig_transdc_His_kin-like_C"/>
</dbReference>
<dbReference type="EC" id="2.7.13.3" evidence="2"/>
<evidence type="ECO:0000256" key="1">
    <source>
        <dbReference type="ARBA" id="ARBA00000085"/>
    </source>
</evidence>
<dbReference type="SUPFAM" id="SSF47384">
    <property type="entry name" value="Homodimeric domain of signal transducing histidine kinase"/>
    <property type="match status" value="1"/>
</dbReference>
<dbReference type="InterPro" id="IPR036097">
    <property type="entry name" value="HisK_dim/P_sf"/>
</dbReference>
<dbReference type="InterPro" id="IPR000014">
    <property type="entry name" value="PAS"/>
</dbReference>
<dbReference type="CDD" id="cd00082">
    <property type="entry name" value="HisKA"/>
    <property type="match status" value="1"/>
</dbReference>
<dbReference type="InterPro" id="IPR036890">
    <property type="entry name" value="HATPase_C_sf"/>
</dbReference>
<dbReference type="PANTHER" id="PTHR45339:SF1">
    <property type="entry name" value="HYBRID SIGNAL TRANSDUCTION HISTIDINE KINASE J"/>
    <property type="match status" value="1"/>
</dbReference>
<evidence type="ECO:0000259" key="9">
    <source>
        <dbReference type="PROSITE" id="PS50110"/>
    </source>
</evidence>
<dbReference type="InterPro" id="IPR001610">
    <property type="entry name" value="PAC"/>
</dbReference>
<keyword evidence="7" id="KW-0472">Membrane</keyword>
<keyword evidence="6" id="KW-0175">Coiled coil</keyword>
<dbReference type="InterPro" id="IPR011006">
    <property type="entry name" value="CheY-like_superfamily"/>
</dbReference>
<dbReference type="InterPro" id="IPR003594">
    <property type="entry name" value="HATPase_dom"/>
</dbReference>
<dbReference type="PROSITE" id="PS50109">
    <property type="entry name" value="HIS_KIN"/>
    <property type="match status" value="1"/>
</dbReference>
<dbReference type="PRINTS" id="PR00344">
    <property type="entry name" value="BCTRLSENSOR"/>
</dbReference>
<dbReference type="RefSeq" id="WP_138863005.1">
    <property type="nucleotide sequence ID" value="NZ_VCPC01000001.1"/>
</dbReference>
<protein>
    <recommendedName>
        <fullName evidence="2">histidine kinase</fullName>
        <ecNumber evidence="2">2.7.13.3</ecNumber>
    </recommendedName>
</protein>
<dbReference type="CDD" id="cd16922">
    <property type="entry name" value="HATPase_EvgS-ArcB-TorS-like"/>
    <property type="match status" value="1"/>
</dbReference>
<comment type="caution">
    <text evidence="12">The sequence shown here is derived from an EMBL/GenBank/DDBJ whole genome shotgun (WGS) entry which is preliminary data.</text>
</comment>
<dbReference type="PANTHER" id="PTHR45339">
    <property type="entry name" value="HYBRID SIGNAL TRANSDUCTION HISTIDINE KINASE J"/>
    <property type="match status" value="1"/>
</dbReference>
<dbReference type="Pfam" id="PF00072">
    <property type="entry name" value="Response_reg"/>
    <property type="match status" value="1"/>
</dbReference>